<dbReference type="Proteomes" id="UP000332933">
    <property type="component" value="Unassembled WGS sequence"/>
</dbReference>
<feature type="compositionally biased region" description="Gly residues" evidence="1">
    <location>
        <begin position="220"/>
        <end position="243"/>
    </location>
</feature>
<organism evidence="5 6">
    <name type="scientific">Aphanomyces stellatus</name>
    <dbReference type="NCBI Taxonomy" id="120398"/>
    <lineage>
        <taxon>Eukaryota</taxon>
        <taxon>Sar</taxon>
        <taxon>Stramenopiles</taxon>
        <taxon>Oomycota</taxon>
        <taxon>Saprolegniomycetes</taxon>
        <taxon>Saprolegniales</taxon>
        <taxon>Verrucalvaceae</taxon>
        <taxon>Aphanomyces</taxon>
    </lineage>
</organism>
<evidence type="ECO:0000313" key="4">
    <source>
        <dbReference type="EMBL" id="KAF0685365.1"/>
    </source>
</evidence>
<dbReference type="AlphaFoldDB" id="A0A485LMG2"/>
<feature type="signal peptide" evidence="3">
    <location>
        <begin position="1"/>
        <end position="18"/>
    </location>
</feature>
<evidence type="ECO:0000313" key="6">
    <source>
        <dbReference type="Proteomes" id="UP000332933"/>
    </source>
</evidence>
<keyword evidence="6" id="KW-1185">Reference proteome</keyword>
<keyword evidence="2" id="KW-0812">Transmembrane</keyword>
<dbReference type="EMBL" id="CAADRA010007195">
    <property type="protein sequence ID" value="VFT99377.1"/>
    <property type="molecule type" value="Genomic_DNA"/>
</dbReference>
<feature type="chain" id="PRO_5036116575" evidence="3">
    <location>
        <begin position="19"/>
        <end position="343"/>
    </location>
</feature>
<evidence type="ECO:0000256" key="2">
    <source>
        <dbReference type="SAM" id="Phobius"/>
    </source>
</evidence>
<feature type="transmembrane region" description="Helical" evidence="2">
    <location>
        <begin position="287"/>
        <end position="311"/>
    </location>
</feature>
<dbReference type="EMBL" id="VJMH01007169">
    <property type="protein sequence ID" value="KAF0685365.1"/>
    <property type="molecule type" value="Genomic_DNA"/>
</dbReference>
<reference evidence="4" key="2">
    <citation type="submission" date="2019-06" db="EMBL/GenBank/DDBJ databases">
        <title>Genomics analysis of Aphanomyces spp. identifies a new class of oomycete effector associated with host adaptation.</title>
        <authorList>
            <person name="Gaulin E."/>
        </authorList>
    </citation>
    <scope>NUCLEOTIDE SEQUENCE</scope>
    <source>
        <strain evidence="4">CBS 578.67</strain>
    </source>
</reference>
<feature type="region of interest" description="Disordered" evidence="1">
    <location>
        <begin position="180"/>
        <end position="282"/>
    </location>
</feature>
<keyword evidence="2" id="KW-1133">Transmembrane helix</keyword>
<feature type="compositionally biased region" description="Low complexity" evidence="1">
    <location>
        <begin position="180"/>
        <end position="194"/>
    </location>
</feature>
<accession>A0A485LMG2</accession>
<gene>
    <name evidence="5" type="primary">Aste57867_22724</name>
    <name evidence="4" type="ORF">As57867_022654</name>
    <name evidence="5" type="ORF">ASTE57867_22724</name>
</gene>
<protein>
    <submittedName>
        <fullName evidence="5">Aste57867_22724 protein</fullName>
    </submittedName>
</protein>
<name>A0A485LMG2_9STRA</name>
<keyword evidence="3" id="KW-0732">Signal</keyword>
<sequence length="343" mass="34494">MLFSSLVLLAVWAAVARPAPDRASLDLPVLHVQAAPPRPLAFLATKKHKKHINPPALFMMASRDHGDSVLAAQGKKKPHKMKPVLLATDGGGTSVLQNQLDAFRLMPRGTCAACAARGCNKCTAFKLMPAARCVAPTGGNVCTRYKLMPPRDRGHGNNNVGTDGGWWNFDGVNVDGDGTGGIVPWANDNANDDAGNTPGGEDGHAAAGGSGGSTATPTGDSGGGTHPSGGGKSSTPAGGGATGGPNAADNTGSLGTTAPPPSTDDNSPKKNSQDNATTPTAAKPTGLSGAAIGGICAAVVALVVLAGFGLAKYIQKKKQDADFVHDMHDGDVEAGAHTPYGAM</sequence>
<evidence type="ECO:0000256" key="1">
    <source>
        <dbReference type="SAM" id="MobiDB-lite"/>
    </source>
</evidence>
<evidence type="ECO:0000313" key="5">
    <source>
        <dbReference type="EMBL" id="VFT99377.1"/>
    </source>
</evidence>
<reference evidence="5 6" key="1">
    <citation type="submission" date="2019-03" db="EMBL/GenBank/DDBJ databases">
        <authorList>
            <person name="Gaulin E."/>
            <person name="Dumas B."/>
        </authorList>
    </citation>
    <scope>NUCLEOTIDE SEQUENCE [LARGE SCALE GENOMIC DNA]</scope>
    <source>
        <strain evidence="5">CBS 568.67</strain>
    </source>
</reference>
<keyword evidence="2" id="KW-0472">Membrane</keyword>
<evidence type="ECO:0000256" key="3">
    <source>
        <dbReference type="SAM" id="SignalP"/>
    </source>
</evidence>
<proteinExistence type="predicted"/>